<dbReference type="Proteomes" id="UP001568698">
    <property type="component" value="Unassembled WGS sequence"/>
</dbReference>
<gene>
    <name evidence="1" type="ORF">AB6M95_09690</name>
</gene>
<comment type="caution">
    <text evidence="1">The sequence shown here is derived from an EMBL/GenBank/DDBJ whole genome shotgun (WGS) entry which is preliminary data.</text>
</comment>
<proteinExistence type="predicted"/>
<keyword evidence="2" id="KW-1185">Reference proteome</keyword>
<reference evidence="1 2" key="1">
    <citation type="submission" date="2024-08" db="EMBL/GenBank/DDBJ databases">
        <title>Sulfate-reducing bacteria isolated from formation water of the oil field in Kazakhstan and description of Pseudodesulfovibrio sp.</title>
        <authorList>
            <person name="Bidzhieva S.K."/>
            <person name="Tourova T.P."/>
            <person name="Grouzdev D.S."/>
            <person name="Beletsky A.V."/>
            <person name="Sokolova D.S."/>
            <person name="Samigullina S.R."/>
            <person name="Poltaraus A.B."/>
            <person name="Avtukh A.N."/>
            <person name="Tereshina V.M."/>
            <person name="Zhaparov N.S."/>
            <person name="Mardanov A.V."/>
            <person name="Nazina T.N."/>
        </authorList>
    </citation>
    <scope>NUCLEOTIDE SEQUENCE [LARGE SCALE GENOMIC DNA]</scope>
    <source>
        <strain evidence="1 2">9FUS</strain>
    </source>
</reference>
<evidence type="ECO:0000313" key="1">
    <source>
        <dbReference type="EMBL" id="MEZ7197018.1"/>
    </source>
</evidence>
<accession>A0ABV4K232</accession>
<protein>
    <submittedName>
        <fullName evidence="1">DUF2190 family protein</fullName>
    </submittedName>
</protein>
<dbReference type="Pfam" id="PF09956">
    <property type="entry name" value="Phage_cement_2"/>
    <property type="match status" value="1"/>
</dbReference>
<dbReference type="RefSeq" id="WP_371386537.1">
    <property type="nucleotide sequence ID" value="NZ_JBGLYH010000023.1"/>
</dbReference>
<name>A0ABV4K232_9BACT</name>
<dbReference type="PIRSF" id="PIRSF030771">
    <property type="entry name" value="UCP030771"/>
    <property type="match status" value="1"/>
</dbReference>
<dbReference type="EMBL" id="JBGLYH010000023">
    <property type="protein sequence ID" value="MEZ7197018.1"/>
    <property type="molecule type" value="Genomic_DNA"/>
</dbReference>
<organism evidence="1 2">
    <name type="scientific">Pseudodesulfovibrio karagichevae</name>
    <dbReference type="NCBI Taxonomy" id="3239305"/>
    <lineage>
        <taxon>Bacteria</taxon>
        <taxon>Pseudomonadati</taxon>
        <taxon>Thermodesulfobacteriota</taxon>
        <taxon>Desulfovibrionia</taxon>
        <taxon>Desulfovibrionales</taxon>
        <taxon>Desulfovibrionaceae</taxon>
    </lineage>
</organism>
<evidence type="ECO:0000313" key="2">
    <source>
        <dbReference type="Proteomes" id="UP001568698"/>
    </source>
</evidence>
<sequence length="118" mass="12006">MAQTHVQPGKFMTYTNGTGSDIVSGQMVLVGSLLGVATVDIPDGETGELMMKEIHHLPKATGAIAQGVPLYFDADGDPVDGVAGSGALTTTATDNTLVGHSWAAAASDDAEVHIDLNA</sequence>
<dbReference type="InterPro" id="IPR011231">
    <property type="entry name" value="Phage_VT1-Sakai_H0018"/>
</dbReference>